<dbReference type="InterPro" id="IPR042470">
    <property type="entry name" value="RMI1_N_C_sf"/>
</dbReference>
<dbReference type="Gene3D" id="2.40.50.770">
    <property type="entry name" value="RecQ-mediated genome instability protein Rmi1, C-terminal domain"/>
    <property type="match status" value="1"/>
</dbReference>
<name>A0A1E3PBQ2_WICAA</name>
<dbReference type="EMBL" id="KV454208">
    <property type="protein sequence ID" value="ODQ62849.1"/>
    <property type="molecule type" value="Genomic_DNA"/>
</dbReference>
<dbReference type="GeneID" id="30200324"/>
<protein>
    <recommendedName>
        <fullName evidence="1">RecQ mediated genome instability protein 1 OB-fold domain-containing protein</fullName>
    </recommendedName>
</protein>
<dbReference type="Pfam" id="PF08585">
    <property type="entry name" value="RMI1_N_C"/>
    <property type="match status" value="1"/>
</dbReference>
<keyword evidence="3" id="KW-1185">Reference proteome</keyword>
<evidence type="ECO:0000313" key="3">
    <source>
        <dbReference type="Proteomes" id="UP000094112"/>
    </source>
</evidence>
<dbReference type="OrthoDB" id="341511at2759"/>
<gene>
    <name evidence="2" type="ORF">WICANDRAFT_60895</name>
</gene>
<dbReference type="Proteomes" id="UP000094112">
    <property type="component" value="Unassembled WGS sequence"/>
</dbReference>
<evidence type="ECO:0000259" key="1">
    <source>
        <dbReference type="Pfam" id="PF08585"/>
    </source>
</evidence>
<accession>A0A1E3PBQ2</accession>
<evidence type="ECO:0000313" key="2">
    <source>
        <dbReference type="EMBL" id="ODQ62849.1"/>
    </source>
</evidence>
<proteinExistence type="predicted"/>
<dbReference type="STRING" id="683960.A0A1E3PBQ2"/>
<reference evidence="2 3" key="1">
    <citation type="journal article" date="2016" name="Proc. Natl. Acad. Sci. U.S.A.">
        <title>Comparative genomics of biotechnologically important yeasts.</title>
        <authorList>
            <person name="Riley R."/>
            <person name="Haridas S."/>
            <person name="Wolfe K.H."/>
            <person name="Lopes M.R."/>
            <person name="Hittinger C.T."/>
            <person name="Goeker M."/>
            <person name="Salamov A.A."/>
            <person name="Wisecaver J.H."/>
            <person name="Long T.M."/>
            <person name="Calvey C.H."/>
            <person name="Aerts A.L."/>
            <person name="Barry K.W."/>
            <person name="Choi C."/>
            <person name="Clum A."/>
            <person name="Coughlan A.Y."/>
            <person name="Deshpande S."/>
            <person name="Douglass A.P."/>
            <person name="Hanson S.J."/>
            <person name="Klenk H.-P."/>
            <person name="LaButti K.M."/>
            <person name="Lapidus A."/>
            <person name="Lindquist E.A."/>
            <person name="Lipzen A.M."/>
            <person name="Meier-Kolthoff J.P."/>
            <person name="Ohm R.A."/>
            <person name="Otillar R.P."/>
            <person name="Pangilinan J.L."/>
            <person name="Peng Y."/>
            <person name="Rokas A."/>
            <person name="Rosa C.A."/>
            <person name="Scheuner C."/>
            <person name="Sibirny A.A."/>
            <person name="Slot J.C."/>
            <person name="Stielow J.B."/>
            <person name="Sun H."/>
            <person name="Kurtzman C.P."/>
            <person name="Blackwell M."/>
            <person name="Grigoriev I.V."/>
            <person name="Jeffries T.W."/>
        </authorList>
    </citation>
    <scope>NUCLEOTIDE SEQUENCE [LARGE SCALE GENOMIC DNA]</scope>
    <source>
        <strain evidence="3">ATCC 58044 / CBS 1984 / NCYC 433 / NRRL Y-366-8</strain>
    </source>
</reference>
<feature type="domain" description="RecQ mediated genome instability protein 1 OB-fold" evidence="1">
    <location>
        <begin position="42"/>
        <end position="190"/>
    </location>
</feature>
<organism evidence="2 3">
    <name type="scientific">Wickerhamomyces anomalus (strain ATCC 58044 / CBS 1984 / NCYC 433 / NRRL Y-366-8)</name>
    <name type="common">Yeast</name>
    <name type="synonym">Hansenula anomala</name>
    <dbReference type="NCBI Taxonomy" id="683960"/>
    <lineage>
        <taxon>Eukaryota</taxon>
        <taxon>Fungi</taxon>
        <taxon>Dikarya</taxon>
        <taxon>Ascomycota</taxon>
        <taxon>Saccharomycotina</taxon>
        <taxon>Saccharomycetes</taxon>
        <taxon>Phaffomycetales</taxon>
        <taxon>Wickerhamomycetaceae</taxon>
        <taxon>Wickerhamomyces</taxon>
    </lineage>
</organism>
<dbReference type="RefSeq" id="XP_019042056.1">
    <property type="nucleotide sequence ID" value="XM_019183078.1"/>
</dbReference>
<dbReference type="InterPro" id="IPR013894">
    <property type="entry name" value="RMI1_OB"/>
</dbReference>
<dbReference type="AlphaFoldDB" id="A0A1E3PBQ2"/>
<sequence>MTQLIRYLIADLANTSPNNLEFASDEKSQRAFKASKISIDTNSNRIVKETLFQIVTLENISQSKVSKLDELLAADDLDSVGADRLRGRQQRIIRNVNVEDQDNGGGGALPTSSNASNYFKLTLQDCFGNLIYGIEQEKLQFLSGKNFKSGFPIQLGSKVLIGNAKIVHGVVLLKPSNTEFLSGMVQMWNIDLPKKHINYLKNELEKIKAQNQDQDEVEE</sequence>